<dbReference type="Proteomes" id="UP000030746">
    <property type="component" value="Unassembled WGS sequence"/>
</dbReference>
<sequence length="178" mass="20648">MDNEPLCAEIADEYVREIMANSHTAESDQNTDRKRFYSDDSDVEDTSEAFRERKKSKSCFERDGESSEGFNAQFMKFANSMQDSFKKLNMRIDDLEDNLEKKIVGRISQSINAKIEESVKNRVTEEVTIMKAEISENIKTIEHKIANLKMTREPVDQNVESSRTKNIVIKNLLPWEQL</sequence>
<dbReference type="CTD" id="20236688"/>
<evidence type="ECO:0000256" key="1">
    <source>
        <dbReference type="SAM" id="MobiDB-lite"/>
    </source>
</evidence>
<dbReference type="KEGG" id="lgi:LOTGIDRAFT_155358"/>
<keyword evidence="3" id="KW-1185">Reference proteome</keyword>
<evidence type="ECO:0000313" key="2">
    <source>
        <dbReference type="EMBL" id="ESO84044.1"/>
    </source>
</evidence>
<feature type="region of interest" description="Disordered" evidence="1">
    <location>
        <begin position="21"/>
        <end position="64"/>
    </location>
</feature>
<gene>
    <name evidence="2" type="ORF">LOTGIDRAFT_155358</name>
</gene>
<accession>V4B6B1</accession>
<organism evidence="2 3">
    <name type="scientific">Lottia gigantea</name>
    <name type="common">Giant owl limpet</name>
    <dbReference type="NCBI Taxonomy" id="225164"/>
    <lineage>
        <taxon>Eukaryota</taxon>
        <taxon>Metazoa</taxon>
        <taxon>Spiralia</taxon>
        <taxon>Lophotrochozoa</taxon>
        <taxon>Mollusca</taxon>
        <taxon>Gastropoda</taxon>
        <taxon>Patellogastropoda</taxon>
        <taxon>Lottioidea</taxon>
        <taxon>Lottiidae</taxon>
        <taxon>Lottia</taxon>
    </lineage>
</organism>
<protein>
    <submittedName>
        <fullName evidence="2">Uncharacterized protein</fullName>
    </submittedName>
</protein>
<proteinExistence type="predicted"/>
<dbReference type="RefSeq" id="XP_009065172.1">
    <property type="nucleotide sequence ID" value="XM_009066924.1"/>
</dbReference>
<dbReference type="EMBL" id="KB203566">
    <property type="protein sequence ID" value="ESO84044.1"/>
    <property type="molecule type" value="Genomic_DNA"/>
</dbReference>
<dbReference type="GeneID" id="20236688"/>
<dbReference type="AlphaFoldDB" id="V4B6B1"/>
<evidence type="ECO:0000313" key="3">
    <source>
        <dbReference type="Proteomes" id="UP000030746"/>
    </source>
</evidence>
<dbReference type="HOGENOM" id="CLU_1512325_0_0_1"/>
<reference evidence="2 3" key="1">
    <citation type="journal article" date="2013" name="Nature">
        <title>Insights into bilaterian evolution from three spiralian genomes.</title>
        <authorList>
            <person name="Simakov O."/>
            <person name="Marletaz F."/>
            <person name="Cho S.J."/>
            <person name="Edsinger-Gonzales E."/>
            <person name="Havlak P."/>
            <person name="Hellsten U."/>
            <person name="Kuo D.H."/>
            <person name="Larsson T."/>
            <person name="Lv J."/>
            <person name="Arendt D."/>
            <person name="Savage R."/>
            <person name="Osoegawa K."/>
            <person name="de Jong P."/>
            <person name="Grimwood J."/>
            <person name="Chapman J.A."/>
            <person name="Shapiro H."/>
            <person name="Aerts A."/>
            <person name="Otillar R.P."/>
            <person name="Terry A.Y."/>
            <person name="Boore J.L."/>
            <person name="Grigoriev I.V."/>
            <person name="Lindberg D.R."/>
            <person name="Seaver E.C."/>
            <person name="Weisblat D.A."/>
            <person name="Putnam N.H."/>
            <person name="Rokhsar D.S."/>
        </authorList>
    </citation>
    <scope>NUCLEOTIDE SEQUENCE [LARGE SCALE GENOMIC DNA]</scope>
</reference>
<name>V4B6B1_LOTGI</name>